<dbReference type="Proteomes" id="UP001497623">
    <property type="component" value="Unassembled WGS sequence"/>
</dbReference>
<dbReference type="SMART" id="SM00326">
    <property type="entry name" value="SH3"/>
    <property type="match status" value="1"/>
</dbReference>
<evidence type="ECO:0000259" key="8">
    <source>
        <dbReference type="PROSITE" id="PS50002"/>
    </source>
</evidence>
<dbReference type="GO" id="GO:0098974">
    <property type="term" value="P:postsynaptic actin cytoskeleton organization"/>
    <property type="evidence" value="ECO:0007669"/>
    <property type="project" value="TreeGrafter"/>
</dbReference>
<dbReference type="GO" id="GO:0045773">
    <property type="term" value="P:positive regulation of axon extension"/>
    <property type="evidence" value="ECO:0007669"/>
    <property type="project" value="TreeGrafter"/>
</dbReference>
<sequence length="528" mass="60754">MELKYQRSSELVLTKRNRDKICVQQDWILREDWKKEDEEENRKKKESGELETKRDHRTLRVKWSRNRPTGQELKDSKIMEIKEMQKQCFEKELETLQDGKNIKFGKCATFQLYRDEQNLVRYHSRTAHRLLQGFSIAPQKQTNIINANRSLSKIAPHMHKCNNHAQTNSTLNKVRQTDKSWPLSLPNTTRLSHRKKRDQALRELDCRRTTPKIIFSDNAATFTLASMILKMIKENEELTDLEPYMNTSLASWRKSLPLTEQEDKSQNYIEKSQKRRKSSGIDLQSNWFLTHQNTLIICIRHEFTISVQFPAKNCSHKAEAAIFDFFPPKLAPTMLSWLVPGKSSRRPLTLAAILPVSPLPSPHSLPTPHEFKLMTHYKNGDNSTGISSSSKKLNGVDSTSSHQTQAAQNNEHHSRKIRSHSHNHHTQDEIYSTDLQTASSANVNNVPAMGMVYEVDGMEYQILAEHGLCARALYDYQAADDTEITFDPGEIITNIDQIDEGWWQGVGPDGNFGLFPANYVECLNAHTV</sequence>
<name>A0AAV2PXY8_MEGNR</name>
<dbReference type="GO" id="GO:0030425">
    <property type="term" value="C:dendrite"/>
    <property type="evidence" value="ECO:0007669"/>
    <property type="project" value="TreeGrafter"/>
</dbReference>
<feature type="compositionally biased region" description="Basic residues" evidence="7">
    <location>
        <begin position="413"/>
        <end position="424"/>
    </location>
</feature>
<dbReference type="FunFam" id="2.30.30.40:FF:000046">
    <property type="entry name" value="Drebrin-like protein isoform B"/>
    <property type="match status" value="1"/>
</dbReference>
<dbReference type="GO" id="GO:0030833">
    <property type="term" value="P:regulation of actin filament polymerization"/>
    <property type="evidence" value="ECO:0007669"/>
    <property type="project" value="TreeGrafter"/>
</dbReference>
<dbReference type="PROSITE" id="PS50002">
    <property type="entry name" value="SH3"/>
    <property type="match status" value="1"/>
</dbReference>
<dbReference type="SUPFAM" id="SSF50044">
    <property type="entry name" value="SH3-domain"/>
    <property type="match status" value="1"/>
</dbReference>
<keyword evidence="2 6" id="KW-0728">SH3 domain</keyword>
<dbReference type="CDD" id="cd11960">
    <property type="entry name" value="SH3_Abp1_eu"/>
    <property type="match status" value="1"/>
</dbReference>
<feature type="non-terminal residue" evidence="9">
    <location>
        <position position="528"/>
    </location>
</feature>
<evidence type="ECO:0000256" key="5">
    <source>
        <dbReference type="ARBA" id="ARBA00023212"/>
    </source>
</evidence>
<keyword evidence="4" id="KW-0009">Actin-binding</keyword>
<dbReference type="InterPro" id="IPR036028">
    <property type="entry name" value="SH3-like_dom_sf"/>
</dbReference>
<dbReference type="GO" id="GO:0051015">
    <property type="term" value="F:actin filament binding"/>
    <property type="evidence" value="ECO:0007669"/>
    <property type="project" value="TreeGrafter"/>
</dbReference>
<dbReference type="AlphaFoldDB" id="A0AAV2PXY8"/>
<dbReference type="GO" id="GO:0030027">
    <property type="term" value="C:lamellipodium"/>
    <property type="evidence" value="ECO:0007669"/>
    <property type="project" value="TreeGrafter"/>
</dbReference>
<dbReference type="Pfam" id="PF14604">
    <property type="entry name" value="SH3_9"/>
    <property type="match status" value="1"/>
</dbReference>
<keyword evidence="5" id="KW-0206">Cytoskeleton</keyword>
<dbReference type="GO" id="GO:0048812">
    <property type="term" value="P:neuron projection morphogenesis"/>
    <property type="evidence" value="ECO:0007669"/>
    <property type="project" value="TreeGrafter"/>
</dbReference>
<dbReference type="PRINTS" id="PR00452">
    <property type="entry name" value="SH3DOMAIN"/>
</dbReference>
<evidence type="ECO:0000256" key="4">
    <source>
        <dbReference type="ARBA" id="ARBA00023203"/>
    </source>
</evidence>
<organism evidence="9 10">
    <name type="scientific">Meganyctiphanes norvegica</name>
    <name type="common">Northern krill</name>
    <name type="synonym">Thysanopoda norvegica</name>
    <dbReference type="NCBI Taxonomy" id="48144"/>
    <lineage>
        <taxon>Eukaryota</taxon>
        <taxon>Metazoa</taxon>
        <taxon>Ecdysozoa</taxon>
        <taxon>Arthropoda</taxon>
        <taxon>Crustacea</taxon>
        <taxon>Multicrustacea</taxon>
        <taxon>Malacostraca</taxon>
        <taxon>Eumalacostraca</taxon>
        <taxon>Eucarida</taxon>
        <taxon>Euphausiacea</taxon>
        <taxon>Euphausiidae</taxon>
        <taxon>Meganyctiphanes</taxon>
    </lineage>
</organism>
<feature type="region of interest" description="Disordered" evidence="7">
    <location>
        <begin position="376"/>
        <end position="426"/>
    </location>
</feature>
<gene>
    <name evidence="9" type="ORF">MNOR_LOCUS5208</name>
</gene>
<evidence type="ECO:0000256" key="2">
    <source>
        <dbReference type="ARBA" id="ARBA00022443"/>
    </source>
</evidence>
<feature type="domain" description="SH3" evidence="8">
    <location>
        <begin position="465"/>
        <end position="525"/>
    </location>
</feature>
<evidence type="ECO:0000313" key="9">
    <source>
        <dbReference type="EMBL" id="CAL4065961.1"/>
    </source>
</evidence>
<dbReference type="InterPro" id="IPR035717">
    <property type="entry name" value="Drebrin-like_SH3"/>
</dbReference>
<protein>
    <recommendedName>
        <fullName evidence="8">SH3 domain-containing protein</fullName>
    </recommendedName>
</protein>
<evidence type="ECO:0000313" key="10">
    <source>
        <dbReference type="Proteomes" id="UP001497623"/>
    </source>
</evidence>
<evidence type="ECO:0000256" key="1">
    <source>
        <dbReference type="ARBA" id="ARBA00004245"/>
    </source>
</evidence>
<accession>A0AAV2PXY8</accession>
<keyword evidence="3" id="KW-0963">Cytoplasm</keyword>
<dbReference type="InterPro" id="IPR001452">
    <property type="entry name" value="SH3_domain"/>
</dbReference>
<dbReference type="EMBL" id="CAXKWB010001976">
    <property type="protein sequence ID" value="CAL4065961.1"/>
    <property type="molecule type" value="Genomic_DNA"/>
</dbReference>
<comment type="caution">
    <text evidence="9">The sequence shown here is derived from an EMBL/GenBank/DDBJ whole genome shotgun (WGS) entry which is preliminary data.</text>
</comment>
<dbReference type="GO" id="GO:0014069">
    <property type="term" value="C:postsynaptic density"/>
    <property type="evidence" value="ECO:0007669"/>
    <property type="project" value="TreeGrafter"/>
</dbReference>
<dbReference type="PANTHER" id="PTHR10829">
    <property type="entry name" value="CORTACTIN AND DREBRIN"/>
    <property type="match status" value="1"/>
</dbReference>
<dbReference type="PANTHER" id="PTHR10829:SF25">
    <property type="entry name" value="DREBRIN-LIKE PROTEIN"/>
    <property type="match status" value="1"/>
</dbReference>
<feature type="compositionally biased region" description="Polar residues" evidence="7">
    <location>
        <begin position="380"/>
        <end position="409"/>
    </location>
</feature>
<comment type="subcellular location">
    <subcellularLocation>
        <location evidence="1">Cytoplasm</location>
        <location evidence="1">Cytoskeleton</location>
    </subcellularLocation>
</comment>
<evidence type="ECO:0000256" key="6">
    <source>
        <dbReference type="PROSITE-ProRule" id="PRU00192"/>
    </source>
</evidence>
<dbReference type="Gene3D" id="2.30.30.40">
    <property type="entry name" value="SH3 Domains"/>
    <property type="match status" value="1"/>
</dbReference>
<dbReference type="GO" id="GO:0030864">
    <property type="term" value="C:cortical actin cytoskeleton"/>
    <property type="evidence" value="ECO:0007669"/>
    <property type="project" value="TreeGrafter"/>
</dbReference>
<keyword evidence="10" id="KW-1185">Reference proteome</keyword>
<dbReference type="GO" id="GO:0045211">
    <property type="term" value="C:postsynaptic membrane"/>
    <property type="evidence" value="ECO:0007669"/>
    <property type="project" value="TreeGrafter"/>
</dbReference>
<proteinExistence type="predicted"/>
<dbReference type="GO" id="GO:0005884">
    <property type="term" value="C:actin filament"/>
    <property type="evidence" value="ECO:0007669"/>
    <property type="project" value="TreeGrafter"/>
</dbReference>
<dbReference type="GO" id="GO:0030427">
    <property type="term" value="C:site of polarized growth"/>
    <property type="evidence" value="ECO:0007669"/>
    <property type="project" value="TreeGrafter"/>
</dbReference>
<evidence type="ECO:0000256" key="3">
    <source>
        <dbReference type="ARBA" id="ARBA00022490"/>
    </source>
</evidence>
<reference evidence="9 10" key="1">
    <citation type="submission" date="2024-05" db="EMBL/GenBank/DDBJ databases">
        <authorList>
            <person name="Wallberg A."/>
        </authorList>
    </citation>
    <scope>NUCLEOTIDE SEQUENCE [LARGE SCALE GENOMIC DNA]</scope>
</reference>
<evidence type="ECO:0000256" key="7">
    <source>
        <dbReference type="SAM" id="MobiDB-lite"/>
    </source>
</evidence>